<proteinExistence type="predicted"/>
<accession>A0A9W8L9C8</accession>
<sequence>MTVVGILLHAGSAYGSPAAILADTTNDSSLGKALWVATPEVTLPPVGVPANYNRHLGRHPQPPSGVHVPAPKDRPVIIEEEGHADFTHQDN</sequence>
<protein>
    <submittedName>
        <fullName evidence="2">Uncharacterized protein</fullName>
    </submittedName>
</protein>
<feature type="region of interest" description="Disordered" evidence="1">
    <location>
        <begin position="52"/>
        <end position="71"/>
    </location>
</feature>
<dbReference type="Proteomes" id="UP001140011">
    <property type="component" value="Unassembled WGS sequence"/>
</dbReference>
<reference evidence="2" key="1">
    <citation type="submission" date="2022-07" db="EMBL/GenBank/DDBJ databases">
        <title>Phylogenomic reconstructions and comparative analyses of Kickxellomycotina fungi.</title>
        <authorList>
            <person name="Reynolds N.K."/>
            <person name="Stajich J.E."/>
            <person name="Barry K."/>
            <person name="Grigoriev I.V."/>
            <person name="Crous P."/>
            <person name="Smith M.E."/>
        </authorList>
    </citation>
    <scope>NUCLEOTIDE SEQUENCE</scope>
    <source>
        <strain evidence="2">BCRC 34297</strain>
    </source>
</reference>
<organism evidence="2 3">
    <name type="scientific">Coemansia pectinata</name>
    <dbReference type="NCBI Taxonomy" id="1052879"/>
    <lineage>
        <taxon>Eukaryota</taxon>
        <taxon>Fungi</taxon>
        <taxon>Fungi incertae sedis</taxon>
        <taxon>Zoopagomycota</taxon>
        <taxon>Kickxellomycotina</taxon>
        <taxon>Kickxellomycetes</taxon>
        <taxon>Kickxellales</taxon>
        <taxon>Kickxellaceae</taxon>
        <taxon>Coemansia</taxon>
    </lineage>
</organism>
<comment type="caution">
    <text evidence="2">The sequence shown here is derived from an EMBL/GenBank/DDBJ whole genome shotgun (WGS) entry which is preliminary data.</text>
</comment>
<keyword evidence="3" id="KW-1185">Reference proteome</keyword>
<dbReference type="OrthoDB" id="5564154at2759"/>
<gene>
    <name evidence="2" type="ORF">GGI19_005162</name>
</gene>
<name>A0A9W8L9C8_9FUNG</name>
<dbReference type="AlphaFoldDB" id="A0A9W8L9C8"/>
<evidence type="ECO:0000313" key="2">
    <source>
        <dbReference type="EMBL" id="KAJ2750338.1"/>
    </source>
</evidence>
<evidence type="ECO:0000313" key="3">
    <source>
        <dbReference type="Proteomes" id="UP001140011"/>
    </source>
</evidence>
<evidence type="ECO:0000256" key="1">
    <source>
        <dbReference type="SAM" id="MobiDB-lite"/>
    </source>
</evidence>
<feature type="non-terminal residue" evidence="2">
    <location>
        <position position="91"/>
    </location>
</feature>
<dbReference type="EMBL" id="JANBUH010000580">
    <property type="protein sequence ID" value="KAJ2750338.1"/>
    <property type="molecule type" value="Genomic_DNA"/>
</dbReference>